<dbReference type="SUPFAM" id="SSF56112">
    <property type="entry name" value="Protein kinase-like (PK-like)"/>
    <property type="match status" value="1"/>
</dbReference>
<feature type="signal peptide" evidence="1">
    <location>
        <begin position="1"/>
        <end position="17"/>
    </location>
</feature>
<keyword evidence="3" id="KW-1185">Reference proteome</keyword>
<dbReference type="Gene3D" id="3.30.200.20">
    <property type="entry name" value="Phosphorylase Kinase, domain 1"/>
    <property type="match status" value="1"/>
</dbReference>
<dbReference type="InterPro" id="IPR011009">
    <property type="entry name" value="Kinase-like_dom_sf"/>
</dbReference>
<name>A0A6A1WEQ0_9ROSI</name>
<dbReference type="OrthoDB" id="1731161at2759"/>
<proteinExistence type="predicted"/>
<dbReference type="AlphaFoldDB" id="A0A6A1WEQ0"/>
<evidence type="ECO:0000256" key="1">
    <source>
        <dbReference type="SAM" id="SignalP"/>
    </source>
</evidence>
<gene>
    <name evidence="2" type="ORF">CJ030_MR2G014089</name>
</gene>
<evidence type="ECO:0000313" key="2">
    <source>
        <dbReference type="EMBL" id="KAB1222846.1"/>
    </source>
</evidence>
<reference evidence="2 3" key="1">
    <citation type="journal article" date="2019" name="Plant Biotechnol. J.">
        <title>The red bayberry genome and genetic basis of sex determination.</title>
        <authorList>
            <person name="Jia H.M."/>
            <person name="Jia H.J."/>
            <person name="Cai Q.L."/>
            <person name="Wang Y."/>
            <person name="Zhao H.B."/>
            <person name="Yang W.F."/>
            <person name="Wang G.Y."/>
            <person name="Li Y.H."/>
            <person name="Zhan D.L."/>
            <person name="Shen Y.T."/>
            <person name="Niu Q.F."/>
            <person name="Chang L."/>
            <person name="Qiu J."/>
            <person name="Zhao L."/>
            <person name="Xie H.B."/>
            <person name="Fu W.Y."/>
            <person name="Jin J."/>
            <person name="Li X.W."/>
            <person name="Jiao Y."/>
            <person name="Zhou C.C."/>
            <person name="Tu T."/>
            <person name="Chai C.Y."/>
            <person name="Gao J.L."/>
            <person name="Fan L.J."/>
            <person name="van de Weg E."/>
            <person name="Wang J.Y."/>
            <person name="Gao Z.S."/>
        </authorList>
    </citation>
    <scope>NUCLEOTIDE SEQUENCE [LARGE SCALE GENOMIC DNA]</scope>
    <source>
        <tissue evidence="2">Leaves</tissue>
    </source>
</reference>
<sequence>MFILSVLSLMLLPPIRKVIRRCFCCISTEEQQEIRKVISTSCFCCIPNGEQLEARDYPWEIYSLKELLHATNNFHQDNKIGEGGFGSVYWVEQVKALRQ</sequence>
<feature type="chain" id="PRO_5025478477" evidence="1">
    <location>
        <begin position="18"/>
        <end position="99"/>
    </location>
</feature>
<protein>
    <submittedName>
        <fullName evidence="2">Uncharacterized protein</fullName>
    </submittedName>
</protein>
<dbReference type="EMBL" id="RXIC02000020">
    <property type="protein sequence ID" value="KAB1222846.1"/>
    <property type="molecule type" value="Genomic_DNA"/>
</dbReference>
<organism evidence="2 3">
    <name type="scientific">Morella rubra</name>
    <name type="common">Chinese bayberry</name>
    <dbReference type="NCBI Taxonomy" id="262757"/>
    <lineage>
        <taxon>Eukaryota</taxon>
        <taxon>Viridiplantae</taxon>
        <taxon>Streptophyta</taxon>
        <taxon>Embryophyta</taxon>
        <taxon>Tracheophyta</taxon>
        <taxon>Spermatophyta</taxon>
        <taxon>Magnoliopsida</taxon>
        <taxon>eudicotyledons</taxon>
        <taxon>Gunneridae</taxon>
        <taxon>Pentapetalae</taxon>
        <taxon>rosids</taxon>
        <taxon>fabids</taxon>
        <taxon>Fagales</taxon>
        <taxon>Myricaceae</taxon>
        <taxon>Morella</taxon>
    </lineage>
</organism>
<keyword evidence="1" id="KW-0732">Signal</keyword>
<comment type="caution">
    <text evidence="2">The sequence shown here is derived from an EMBL/GenBank/DDBJ whole genome shotgun (WGS) entry which is preliminary data.</text>
</comment>
<evidence type="ECO:0000313" key="3">
    <source>
        <dbReference type="Proteomes" id="UP000516437"/>
    </source>
</evidence>
<dbReference type="Proteomes" id="UP000516437">
    <property type="component" value="Chromosome 2"/>
</dbReference>
<accession>A0A6A1WEQ0</accession>